<evidence type="ECO:0000313" key="2">
    <source>
        <dbReference type="Proteomes" id="UP001627408"/>
    </source>
</evidence>
<name>A0ABW8V2Q0_9RHOB</name>
<comment type="caution">
    <text evidence="1">The sequence shown here is derived from an EMBL/GenBank/DDBJ whole genome shotgun (WGS) entry which is preliminary data.</text>
</comment>
<accession>A0ABW8V2Q0</accession>
<evidence type="ECO:0000313" key="1">
    <source>
        <dbReference type="EMBL" id="MFL4472287.1"/>
    </source>
</evidence>
<reference evidence="1 2" key="1">
    <citation type="submission" date="2024-08" db="EMBL/GenBank/DDBJ databases">
        <title>Tateyamaria sp. nov., isolated from marine algae.</title>
        <authorList>
            <person name="Choi B.J."/>
            <person name="Kim J.M."/>
            <person name="Lee J.K."/>
            <person name="Choi D.G."/>
            <person name="Bayburt H."/>
            <person name="Baek J.H."/>
            <person name="Han D.M."/>
            <person name="Jeon C.O."/>
        </authorList>
    </citation>
    <scope>NUCLEOTIDE SEQUENCE [LARGE SCALE GENOMIC DNA]</scope>
    <source>
        <strain evidence="1 2">KMU-156</strain>
    </source>
</reference>
<keyword evidence="2" id="KW-1185">Reference proteome</keyword>
<dbReference type="InterPro" id="IPR050445">
    <property type="entry name" value="Bact_polysacc_biosynth/exp"/>
</dbReference>
<organism evidence="1 2">
    <name type="scientific">Tateyamaria armeniaca</name>
    <dbReference type="NCBI Taxonomy" id="2518930"/>
    <lineage>
        <taxon>Bacteria</taxon>
        <taxon>Pseudomonadati</taxon>
        <taxon>Pseudomonadota</taxon>
        <taxon>Alphaproteobacteria</taxon>
        <taxon>Rhodobacterales</taxon>
        <taxon>Roseobacteraceae</taxon>
        <taxon>Tateyamaria</taxon>
    </lineage>
</organism>
<dbReference type="PANTHER" id="PTHR32309:SF13">
    <property type="entry name" value="FERRIC ENTEROBACTIN TRANSPORT PROTEIN FEPE"/>
    <property type="match status" value="1"/>
</dbReference>
<protein>
    <submittedName>
        <fullName evidence="1">Uncharacterized protein</fullName>
    </submittedName>
</protein>
<gene>
    <name evidence="1" type="ORF">ACERZ8_21270</name>
</gene>
<proteinExistence type="predicted"/>
<sequence length="92" mass="10213">MITNLLDAISIRNVPQSLVFQVTVQTQNPRKSALIADTVVDLYILNQIEVKFEATEQATIWLSERVSELQTRLEQAEADVSEFSASTGACVD</sequence>
<dbReference type="RefSeq" id="WP_407594446.1">
    <property type="nucleotide sequence ID" value="NZ_JBHDIY010000004.1"/>
</dbReference>
<dbReference type="PANTHER" id="PTHR32309">
    <property type="entry name" value="TYROSINE-PROTEIN KINASE"/>
    <property type="match status" value="1"/>
</dbReference>
<dbReference type="Proteomes" id="UP001627408">
    <property type="component" value="Unassembled WGS sequence"/>
</dbReference>
<dbReference type="EMBL" id="JBHDIY010000004">
    <property type="protein sequence ID" value="MFL4472287.1"/>
    <property type="molecule type" value="Genomic_DNA"/>
</dbReference>